<accession>A0A067MX24</accession>
<organism evidence="2 3">
    <name type="scientific">Botryobasidium botryosum (strain FD-172 SS1)</name>
    <dbReference type="NCBI Taxonomy" id="930990"/>
    <lineage>
        <taxon>Eukaryota</taxon>
        <taxon>Fungi</taxon>
        <taxon>Dikarya</taxon>
        <taxon>Basidiomycota</taxon>
        <taxon>Agaricomycotina</taxon>
        <taxon>Agaricomycetes</taxon>
        <taxon>Cantharellales</taxon>
        <taxon>Botryobasidiaceae</taxon>
        <taxon>Botryobasidium</taxon>
    </lineage>
</organism>
<dbReference type="Proteomes" id="UP000027195">
    <property type="component" value="Unassembled WGS sequence"/>
</dbReference>
<keyword evidence="3" id="KW-1185">Reference proteome</keyword>
<protein>
    <recommendedName>
        <fullName evidence="1">CID domain-containing protein</fullName>
    </recommendedName>
</protein>
<dbReference type="InterPro" id="IPR008942">
    <property type="entry name" value="ENTH_VHS"/>
</dbReference>
<evidence type="ECO:0000313" key="3">
    <source>
        <dbReference type="Proteomes" id="UP000027195"/>
    </source>
</evidence>
<sequence length="303" mass="34555">MDPFEVRLQFLSLLRRLNATQQSIQKIVGYALKYFSRCGEDLWECIVEECQKGQLNDRINILYLIDNLCESSHLFQSHSQSTSYLQYVARDLDKIIQLVVPDTRDGLMNLMSTRQILESWRSKRVLDSTVVDDMVQTLDRRKESLQNMQSSMMDVSHAAPTAPSNFSKDDIVKRIEEDRERHKLLRQKRWCVPVPVASSGGPGHSHPYFSIPRLASTLPHPLLAQPTQPQSNHPSTSISSTHLVNQAIPPTPQEHALEIEFENAWETTSDWNEDDEEAAIEEAELCIRAKERSGSGTIPFAEL</sequence>
<dbReference type="PROSITE" id="PS51391">
    <property type="entry name" value="CID"/>
    <property type="match status" value="1"/>
</dbReference>
<dbReference type="PANTHER" id="PTHR28291">
    <property type="entry name" value="CTD KINASE SUBUNIT GAMMA"/>
    <property type="match status" value="1"/>
</dbReference>
<reference evidence="3" key="1">
    <citation type="journal article" date="2014" name="Proc. Natl. Acad. Sci. U.S.A.">
        <title>Extensive sampling of basidiomycete genomes demonstrates inadequacy of the white-rot/brown-rot paradigm for wood decay fungi.</title>
        <authorList>
            <person name="Riley R."/>
            <person name="Salamov A.A."/>
            <person name="Brown D.W."/>
            <person name="Nagy L.G."/>
            <person name="Floudas D."/>
            <person name="Held B.W."/>
            <person name="Levasseur A."/>
            <person name="Lombard V."/>
            <person name="Morin E."/>
            <person name="Otillar R."/>
            <person name="Lindquist E.A."/>
            <person name="Sun H."/>
            <person name="LaButti K.M."/>
            <person name="Schmutz J."/>
            <person name="Jabbour D."/>
            <person name="Luo H."/>
            <person name="Baker S.E."/>
            <person name="Pisabarro A.G."/>
            <person name="Walton J.D."/>
            <person name="Blanchette R.A."/>
            <person name="Henrissat B."/>
            <person name="Martin F."/>
            <person name="Cullen D."/>
            <person name="Hibbett D.S."/>
            <person name="Grigoriev I.V."/>
        </authorList>
    </citation>
    <scope>NUCLEOTIDE SEQUENCE [LARGE SCALE GENOMIC DNA]</scope>
    <source>
        <strain evidence="3">FD-172 SS1</strain>
    </source>
</reference>
<dbReference type="InterPro" id="IPR024638">
    <property type="entry name" value="Ctk3_N"/>
</dbReference>
<feature type="domain" description="CID" evidence="1">
    <location>
        <begin position="2"/>
        <end position="142"/>
    </location>
</feature>
<dbReference type="HOGENOM" id="CLU_051552_1_0_1"/>
<dbReference type="OrthoDB" id="21266at2759"/>
<dbReference type="Gene3D" id="1.25.40.90">
    <property type="match status" value="1"/>
</dbReference>
<dbReference type="GO" id="GO:0032786">
    <property type="term" value="P:positive regulation of DNA-templated transcription, elongation"/>
    <property type="evidence" value="ECO:0007669"/>
    <property type="project" value="InterPro"/>
</dbReference>
<dbReference type="Pfam" id="PF12350">
    <property type="entry name" value="CTK3_C"/>
    <property type="match status" value="2"/>
</dbReference>
<dbReference type="AlphaFoldDB" id="A0A067MX24"/>
<evidence type="ECO:0000313" key="2">
    <source>
        <dbReference type="EMBL" id="KDQ20169.1"/>
    </source>
</evidence>
<dbReference type="STRING" id="930990.A0A067MX24"/>
<dbReference type="EMBL" id="KL198018">
    <property type="protein sequence ID" value="KDQ20169.1"/>
    <property type="molecule type" value="Genomic_DNA"/>
</dbReference>
<dbReference type="InterPro" id="IPR024637">
    <property type="entry name" value="Ctk3_C"/>
</dbReference>
<gene>
    <name evidence="2" type="ORF">BOTBODRAFT_27576</name>
</gene>
<dbReference type="Pfam" id="PF12243">
    <property type="entry name" value="CTK3"/>
    <property type="match status" value="1"/>
</dbReference>
<dbReference type="InParanoid" id="A0A067MX24"/>
<dbReference type="GO" id="GO:0070692">
    <property type="term" value="C:CTDK-1 complex"/>
    <property type="evidence" value="ECO:0007669"/>
    <property type="project" value="InterPro"/>
</dbReference>
<proteinExistence type="predicted"/>
<evidence type="ECO:0000259" key="1">
    <source>
        <dbReference type="PROSITE" id="PS51391"/>
    </source>
</evidence>
<dbReference type="InterPro" id="IPR042326">
    <property type="entry name" value="Ctk3"/>
</dbReference>
<name>A0A067MX24_BOTB1</name>
<dbReference type="GO" id="GO:0045943">
    <property type="term" value="P:positive regulation of transcription by RNA polymerase I"/>
    <property type="evidence" value="ECO:0007669"/>
    <property type="project" value="TreeGrafter"/>
</dbReference>
<dbReference type="InterPro" id="IPR006569">
    <property type="entry name" value="CID_dom"/>
</dbReference>
<dbReference type="PANTHER" id="PTHR28291:SF1">
    <property type="entry name" value="CTD KINASE SUBUNIT GAMMA"/>
    <property type="match status" value="1"/>
</dbReference>